<dbReference type="InterPro" id="IPR004104">
    <property type="entry name" value="Gfo/Idh/MocA-like_OxRdtase_C"/>
</dbReference>
<dbReference type="Gene3D" id="3.40.50.720">
    <property type="entry name" value="NAD(P)-binding Rossmann-like Domain"/>
    <property type="match status" value="1"/>
</dbReference>
<dbReference type="Gene3D" id="3.30.360.10">
    <property type="entry name" value="Dihydrodipicolinate Reductase, domain 2"/>
    <property type="match status" value="1"/>
</dbReference>
<name>A0A0U5G5E7_ASPCI</name>
<dbReference type="GO" id="GO:0016491">
    <property type="term" value="F:oxidoreductase activity"/>
    <property type="evidence" value="ECO:0007669"/>
    <property type="project" value="TreeGrafter"/>
</dbReference>
<evidence type="ECO:0000259" key="2">
    <source>
        <dbReference type="Pfam" id="PF02894"/>
    </source>
</evidence>
<proteinExistence type="predicted"/>
<dbReference type="GO" id="GO:0006740">
    <property type="term" value="P:NADPH regeneration"/>
    <property type="evidence" value="ECO:0007669"/>
    <property type="project" value="TreeGrafter"/>
</dbReference>
<dbReference type="InterPro" id="IPR036291">
    <property type="entry name" value="NAD(P)-bd_dom_sf"/>
</dbReference>
<dbReference type="AlphaFoldDB" id="A0A0U5G5E7"/>
<dbReference type="PANTHER" id="PTHR42840:SF5">
    <property type="entry name" value="NAD(P)-BINDING ROSSMANN-FOLD SUPERFAMILY PROTEIN"/>
    <property type="match status" value="1"/>
</dbReference>
<dbReference type="Pfam" id="PF02894">
    <property type="entry name" value="GFO_IDH_MocA_C"/>
    <property type="match status" value="1"/>
</dbReference>
<dbReference type="PANTHER" id="PTHR42840">
    <property type="entry name" value="NAD(P)-BINDING ROSSMANN-FOLD SUPERFAMILY PROTEIN-RELATED"/>
    <property type="match status" value="1"/>
</dbReference>
<dbReference type="OMA" id="EPAPLMW"/>
<feature type="domain" description="Gfo/Idh/MocA-like oxidoreductase C-terminal" evidence="2">
    <location>
        <begin position="173"/>
        <end position="359"/>
    </location>
</feature>
<accession>A0A0U5G5E7</accession>
<evidence type="ECO:0000313" key="3">
    <source>
        <dbReference type="EMBL" id="CEL06407.1"/>
    </source>
</evidence>
<dbReference type="STRING" id="454130.A0A0U5G5E7"/>
<dbReference type="OrthoDB" id="64915at2759"/>
<evidence type="ECO:0000313" key="4">
    <source>
        <dbReference type="Proteomes" id="UP000054771"/>
    </source>
</evidence>
<dbReference type="SUPFAM" id="SSF51735">
    <property type="entry name" value="NAD(P)-binding Rossmann-fold domains"/>
    <property type="match status" value="1"/>
</dbReference>
<gene>
    <name evidence="3" type="ORF">ASPCAL07512</name>
</gene>
<feature type="domain" description="Gfo/Idh/MocA-like oxidoreductase N-terminal" evidence="1">
    <location>
        <begin position="34"/>
        <end position="144"/>
    </location>
</feature>
<dbReference type="Pfam" id="PF01408">
    <property type="entry name" value="GFO_IDH_MocA"/>
    <property type="match status" value="1"/>
</dbReference>
<dbReference type="InterPro" id="IPR000683">
    <property type="entry name" value="Gfo/Idh/MocA-like_OxRdtase_N"/>
</dbReference>
<dbReference type="EMBL" id="CDMC01000005">
    <property type="protein sequence ID" value="CEL06407.1"/>
    <property type="molecule type" value="Genomic_DNA"/>
</dbReference>
<dbReference type="Proteomes" id="UP000054771">
    <property type="component" value="Unassembled WGS sequence"/>
</dbReference>
<dbReference type="GO" id="GO:0005737">
    <property type="term" value="C:cytoplasm"/>
    <property type="evidence" value="ECO:0007669"/>
    <property type="project" value="TreeGrafter"/>
</dbReference>
<dbReference type="GO" id="GO:0000166">
    <property type="term" value="F:nucleotide binding"/>
    <property type="evidence" value="ECO:0007669"/>
    <property type="project" value="InterPro"/>
</dbReference>
<protein>
    <submittedName>
        <fullName evidence="3">Uncharacterized protein</fullName>
    </submittedName>
</protein>
<dbReference type="SUPFAM" id="SSF55347">
    <property type="entry name" value="Glyceraldehyde-3-phosphate dehydrogenase-like, C-terminal domain"/>
    <property type="match status" value="1"/>
</dbReference>
<reference evidence="4" key="1">
    <citation type="journal article" date="2016" name="Genome Announc.">
        <title>Draft genome sequences of fungus Aspergillus calidoustus.</title>
        <authorList>
            <person name="Horn F."/>
            <person name="Linde J."/>
            <person name="Mattern D.J."/>
            <person name="Walther G."/>
            <person name="Guthke R."/>
            <person name="Scherlach K."/>
            <person name="Martin K."/>
            <person name="Brakhage A.A."/>
            <person name="Petzke L."/>
            <person name="Valiante V."/>
        </authorList>
    </citation>
    <scope>NUCLEOTIDE SEQUENCE [LARGE SCALE GENOMIC DNA]</scope>
    <source>
        <strain evidence="4">SF006504</strain>
    </source>
</reference>
<sequence>MSIGVALLGAGVFARKGMENASLSSIPTTLTLCTTEHLPAIKACPSMSLRAVYSRSQASAEKLAAEAGEDVDAYFDSPSVSSKSLDALLSRADIAAVIIAVAIPVSPELIKEALAAGKHVLSEKPIAPDVKIARELIDHHRQQARGVLWAVGENFRFWEPVHKAASILKQMGGSLVTFSVTAFSFTDAENPFYHSDWRQKPQFQGGYLLDGGVHFAAVLRTLLAAVGHKASRISAHTTSLQAHLPPVDTVHAVLSTDQGRSGTYVSSVGIKSKRGMEFEVVTDKGSVVYRPFQMEIAIKREQEGSEWKERSEPAPLMWGVKEEVAAFADCILTGKLDEKLSTSNALEDLRIVEAMLRSGGKQGLPVDIVGDTA</sequence>
<organism evidence="3 4">
    <name type="scientific">Aspergillus calidoustus</name>
    <dbReference type="NCBI Taxonomy" id="454130"/>
    <lineage>
        <taxon>Eukaryota</taxon>
        <taxon>Fungi</taxon>
        <taxon>Dikarya</taxon>
        <taxon>Ascomycota</taxon>
        <taxon>Pezizomycotina</taxon>
        <taxon>Eurotiomycetes</taxon>
        <taxon>Eurotiomycetidae</taxon>
        <taxon>Eurotiales</taxon>
        <taxon>Aspergillaceae</taxon>
        <taxon>Aspergillus</taxon>
        <taxon>Aspergillus subgen. Nidulantes</taxon>
    </lineage>
</organism>
<evidence type="ECO:0000259" key="1">
    <source>
        <dbReference type="Pfam" id="PF01408"/>
    </source>
</evidence>
<keyword evidence="4" id="KW-1185">Reference proteome</keyword>